<gene>
    <name evidence="1" type="ORF">CRENBAI_020760</name>
</gene>
<comment type="caution">
    <text evidence="1">The sequence shown here is derived from an EMBL/GenBank/DDBJ whole genome shotgun (WGS) entry which is preliminary data.</text>
</comment>
<organism evidence="1 2">
    <name type="scientific">Crenichthys baileyi</name>
    <name type="common">White River springfish</name>
    <dbReference type="NCBI Taxonomy" id="28760"/>
    <lineage>
        <taxon>Eukaryota</taxon>
        <taxon>Metazoa</taxon>
        <taxon>Chordata</taxon>
        <taxon>Craniata</taxon>
        <taxon>Vertebrata</taxon>
        <taxon>Euteleostomi</taxon>
        <taxon>Actinopterygii</taxon>
        <taxon>Neopterygii</taxon>
        <taxon>Teleostei</taxon>
        <taxon>Neoteleostei</taxon>
        <taxon>Acanthomorphata</taxon>
        <taxon>Ovalentaria</taxon>
        <taxon>Atherinomorphae</taxon>
        <taxon>Cyprinodontiformes</taxon>
        <taxon>Goodeidae</taxon>
        <taxon>Crenichthys</taxon>
    </lineage>
</organism>
<dbReference type="AlphaFoldDB" id="A0AAV9R620"/>
<proteinExistence type="predicted"/>
<sequence>VFLFHVLNSNEGAGFIVGGGLGQQGQVLSVGWLRSAKDSMPESAWGFCEDSR</sequence>
<feature type="non-terminal residue" evidence="1">
    <location>
        <position position="52"/>
    </location>
</feature>
<dbReference type="Proteomes" id="UP001311232">
    <property type="component" value="Unassembled WGS sequence"/>
</dbReference>
<keyword evidence="2" id="KW-1185">Reference proteome</keyword>
<dbReference type="EMBL" id="JAHHUM010002360">
    <property type="protein sequence ID" value="KAK5604249.1"/>
    <property type="molecule type" value="Genomic_DNA"/>
</dbReference>
<evidence type="ECO:0000313" key="1">
    <source>
        <dbReference type="EMBL" id="KAK5604249.1"/>
    </source>
</evidence>
<reference evidence="1 2" key="1">
    <citation type="submission" date="2021-06" db="EMBL/GenBank/DDBJ databases">
        <authorList>
            <person name="Palmer J.M."/>
        </authorList>
    </citation>
    <scope>NUCLEOTIDE SEQUENCE [LARGE SCALE GENOMIC DNA]</scope>
    <source>
        <strain evidence="1 2">MEX-2019</strain>
        <tissue evidence="1">Muscle</tissue>
    </source>
</reference>
<feature type="non-terminal residue" evidence="1">
    <location>
        <position position="1"/>
    </location>
</feature>
<accession>A0AAV9R620</accession>
<name>A0AAV9R620_9TELE</name>
<protein>
    <submittedName>
        <fullName evidence="1">Uncharacterized protein</fullName>
    </submittedName>
</protein>
<evidence type="ECO:0000313" key="2">
    <source>
        <dbReference type="Proteomes" id="UP001311232"/>
    </source>
</evidence>